<dbReference type="EMBL" id="JAPESX010001152">
    <property type="protein sequence ID" value="KAJ8116897.1"/>
    <property type="molecule type" value="Genomic_DNA"/>
</dbReference>
<reference evidence="1" key="1">
    <citation type="submission" date="2022-11" db="EMBL/GenBank/DDBJ databases">
        <title>Genome Sequence of Nemania bipapillata.</title>
        <authorList>
            <person name="Buettner E."/>
        </authorList>
    </citation>
    <scope>NUCLEOTIDE SEQUENCE</scope>
    <source>
        <strain evidence="1">CP14</strain>
    </source>
</reference>
<gene>
    <name evidence="1" type="ORF">ONZ43_g4338</name>
</gene>
<accession>A0ACC2IP40</accession>
<keyword evidence="2" id="KW-1185">Reference proteome</keyword>
<evidence type="ECO:0000313" key="1">
    <source>
        <dbReference type="EMBL" id="KAJ8116897.1"/>
    </source>
</evidence>
<name>A0ACC2IP40_9PEZI</name>
<proteinExistence type="predicted"/>
<organism evidence="1 2">
    <name type="scientific">Nemania bipapillata</name>
    <dbReference type="NCBI Taxonomy" id="110536"/>
    <lineage>
        <taxon>Eukaryota</taxon>
        <taxon>Fungi</taxon>
        <taxon>Dikarya</taxon>
        <taxon>Ascomycota</taxon>
        <taxon>Pezizomycotina</taxon>
        <taxon>Sordariomycetes</taxon>
        <taxon>Xylariomycetidae</taxon>
        <taxon>Xylariales</taxon>
        <taxon>Xylariaceae</taxon>
        <taxon>Nemania</taxon>
    </lineage>
</organism>
<evidence type="ECO:0000313" key="2">
    <source>
        <dbReference type="Proteomes" id="UP001153334"/>
    </source>
</evidence>
<sequence length="178" mass="19382">MSVNPPPQRQRQPTPGSGLQTQTQVQTVAGTQAGTATPAPTILRLRGAHAPSTQRVQWAESVIDNEGLGRKSSKVCCIYHAPREVGESSDESSSDSSSSDSDSDSGGDNAYDARERALAQRRAKDQQHRHGPNCAHGREEKGAGQGSGHATAKAKERWWEWRPVDFRLRPGFKLRSEL</sequence>
<comment type="caution">
    <text evidence="1">The sequence shown here is derived from an EMBL/GenBank/DDBJ whole genome shotgun (WGS) entry which is preliminary data.</text>
</comment>
<protein>
    <submittedName>
        <fullName evidence="1">Uncharacterized protein</fullName>
    </submittedName>
</protein>
<dbReference type="Proteomes" id="UP001153334">
    <property type="component" value="Unassembled WGS sequence"/>
</dbReference>